<dbReference type="AlphaFoldDB" id="A0A2S6IDG8"/>
<dbReference type="InterPro" id="IPR034660">
    <property type="entry name" value="DinB/YfiT-like"/>
</dbReference>
<dbReference type="Pfam" id="PF11716">
    <property type="entry name" value="MDMPI_N"/>
    <property type="match status" value="1"/>
</dbReference>
<proteinExistence type="predicted"/>
<dbReference type="EMBL" id="PTJD01000016">
    <property type="protein sequence ID" value="PPK92210.1"/>
    <property type="molecule type" value="Genomic_DNA"/>
</dbReference>
<organism evidence="2 3">
    <name type="scientific">Kineococcus xinjiangensis</name>
    <dbReference type="NCBI Taxonomy" id="512762"/>
    <lineage>
        <taxon>Bacteria</taxon>
        <taxon>Bacillati</taxon>
        <taxon>Actinomycetota</taxon>
        <taxon>Actinomycetes</taxon>
        <taxon>Kineosporiales</taxon>
        <taxon>Kineosporiaceae</taxon>
        <taxon>Kineococcus</taxon>
    </lineage>
</organism>
<sequence length="207" mass="21760">MWRAAAAERRALADDLDGLGGEQWCSPTLCAAWDVRTVSAHLVAALDSSPWPLLAALVRSGGRVHRANDLLARRTAQRPTADLVGLLRGRADTRAAPPVIGARGPLTDVLVHAGDIRLPLGLAHEPSAEGVRAGLEFVVAGRPVGFAPRGRLAGLRLVAEDLDRSWGQGEVVAGRGIDLLMAACGRAAVLERLHGDGAVLLARRLNP</sequence>
<dbReference type="GO" id="GO:0046872">
    <property type="term" value="F:metal ion binding"/>
    <property type="evidence" value="ECO:0007669"/>
    <property type="project" value="InterPro"/>
</dbReference>
<dbReference type="NCBIfam" id="TIGR03083">
    <property type="entry name" value="maleylpyruvate isomerase family mycothiol-dependent enzyme"/>
    <property type="match status" value="1"/>
</dbReference>
<evidence type="ECO:0000313" key="3">
    <source>
        <dbReference type="Proteomes" id="UP000239485"/>
    </source>
</evidence>
<comment type="caution">
    <text evidence="2">The sequence shown here is derived from an EMBL/GenBank/DDBJ whole genome shotgun (WGS) entry which is preliminary data.</text>
</comment>
<dbReference type="InterPro" id="IPR017517">
    <property type="entry name" value="Maleyloyr_isom"/>
</dbReference>
<dbReference type="Gene3D" id="1.20.120.450">
    <property type="entry name" value="dinb family like domain"/>
    <property type="match status" value="1"/>
</dbReference>
<gene>
    <name evidence="2" type="ORF">CLV92_11672</name>
</gene>
<protein>
    <submittedName>
        <fullName evidence="2">Uncharacterized protein (TIGR03083 family)</fullName>
    </submittedName>
</protein>
<accession>A0A2S6IDG8</accession>
<keyword evidence="3" id="KW-1185">Reference proteome</keyword>
<dbReference type="Proteomes" id="UP000239485">
    <property type="component" value="Unassembled WGS sequence"/>
</dbReference>
<dbReference type="SUPFAM" id="SSF109854">
    <property type="entry name" value="DinB/YfiT-like putative metalloenzymes"/>
    <property type="match status" value="1"/>
</dbReference>
<dbReference type="InterPro" id="IPR024344">
    <property type="entry name" value="MDMPI_metal-binding"/>
</dbReference>
<feature type="domain" description="Mycothiol-dependent maleylpyruvate isomerase metal-binding" evidence="1">
    <location>
        <begin position="6"/>
        <end position="95"/>
    </location>
</feature>
<reference evidence="2 3" key="1">
    <citation type="submission" date="2018-02" db="EMBL/GenBank/DDBJ databases">
        <title>Genomic Encyclopedia of Archaeal and Bacterial Type Strains, Phase II (KMG-II): from individual species to whole genera.</title>
        <authorList>
            <person name="Goeker M."/>
        </authorList>
    </citation>
    <scope>NUCLEOTIDE SEQUENCE [LARGE SCALE GENOMIC DNA]</scope>
    <source>
        <strain evidence="2 3">DSM 22857</strain>
    </source>
</reference>
<evidence type="ECO:0000259" key="1">
    <source>
        <dbReference type="Pfam" id="PF11716"/>
    </source>
</evidence>
<evidence type="ECO:0000313" key="2">
    <source>
        <dbReference type="EMBL" id="PPK92210.1"/>
    </source>
</evidence>
<name>A0A2S6IDG8_9ACTN</name>